<dbReference type="Pfam" id="PF00034">
    <property type="entry name" value="Cytochrom_C"/>
    <property type="match status" value="2"/>
</dbReference>
<dbReference type="SUPFAM" id="SSF46626">
    <property type="entry name" value="Cytochrome c"/>
    <property type="match status" value="2"/>
</dbReference>
<keyword evidence="9" id="KW-1185">Reference proteome</keyword>
<dbReference type="EMBL" id="CP014841">
    <property type="protein sequence ID" value="AND67639.1"/>
    <property type="molecule type" value="Genomic_DNA"/>
</dbReference>
<feature type="signal peptide" evidence="6">
    <location>
        <begin position="1"/>
        <end position="26"/>
    </location>
</feature>
<feature type="domain" description="Cytochrome c" evidence="7">
    <location>
        <begin position="115"/>
        <end position="216"/>
    </location>
</feature>
<dbReference type="PIRSF" id="PIRSF000005">
    <property type="entry name" value="Cytochrome_c4"/>
    <property type="match status" value="1"/>
</dbReference>
<comment type="PTM">
    <text evidence="4">Binds 2 heme c groups covalently per subunit.</text>
</comment>
<feature type="binding site" description="axial binding residue" evidence="5">
    <location>
        <position position="48"/>
    </location>
    <ligand>
        <name>heme c</name>
        <dbReference type="ChEBI" id="CHEBI:61717"/>
        <label>1</label>
    </ligand>
    <ligandPart>
        <name>Fe</name>
        <dbReference type="ChEBI" id="CHEBI:18248"/>
    </ligandPart>
</feature>
<dbReference type="PANTHER" id="PTHR33751">
    <property type="entry name" value="CBB3-TYPE CYTOCHROME C OXIDASE SUBUNIT FIXP"/>
    <property type="match status" value="1"/>
</dbReference>
<evidence type="ECO:0000313" key="8">
    <source>
        <dbReference type="EMBL" id="AND67639.1"/>
    </source>
</evidence>
<dbReference type="AlphaFoldDB" id="A0A161IUT4"/>
<evidence type="ECO:0000256" key="3">
    <source>
        <dbReference type="ARBA" id="ARBA00023004"/>
    </source>
</evidence>
<dbReference type="InterPro" id="IPR009056">
    <property type="entry name" value="Cyt_c-like_dom"/>
</dbReference>
<dbReference type="InterPro" id="IPR036909">
    <property type="entry name" value="Cyt_c-like_dom_sf"/>
</dbReference>
<dbReference type="OrthoDB" id="9773456at2"/>
<evidence type="ECO:0000313" key="9">
    <source>
        <dbReference type="Proteomes" id="UP000077255"/>
    </source>
</evidence>
<dbReference type="Gene3D" id="1.10.760.10">
    <property type="entry name" value="Cytochrome c-like domain"/>
    <property type="match status" value="2"/>
</dbReference>
<feature type="domain" description="Cytochrome c" evidence="7">
    <location>
        <begin position="24"/>
        <end position="111"/>
    </location>
</feature>
<feature type="binding site" description="axial binding residue" evidence="5">
    <location>
        <position position="88"/>
    </location>
    <ligand>
        <name>heme c</name>
        <dbReference type="ChEBI" id="CHEBI:61717"/>
        <label>1</label>
    </ligand>
    <ligandPart>
        <name>Fe</name>
        <dbReference type="ChEBI" id="CHEBI:18248"/>
    </ligandPart>
</feature>
<dbReference type="KEGG" id="dtx:ATSB10_01850"/>
<keyword evidence="1 4" id="KW-0349">Heme</keyword>
<evidence type="ECO:0000256" key="6">
    <source>
        <dbReference type="SAM" id="SignalP"/>
    </source>
</evidence>
<feature type="binding site" description="covalent" evidence="4">
    <location>
        <position position="44"/>
    </location>
    <ligand>
        <name>heme c</name>
        <dbReference type="ChEBI" id="CHEBI:61717"/>
        <label>1</label>
    </ligand>
</feature>
<evidence type="ECO:0000259" key="7">
    <source>
        <dbReference type="PROSITE" id="PS51007"/>
    </source>
</evidence>
<dbReference type="GO" id="GO:0042597">
    <property type="term" value="C:periplasmic space"/>
    <property type="evidence" value="ECO:0007669"/>
    <property type="project" value="InterPro"/>
</dbReference>
<dbReference type="GO" id="GO:0009055">
    <property type="term" value="F:electron transfer activity"/>
    <property type="evidence" value="ECO:0007669"/>
    <property type="project" value="InterPro"/>
</dbReference>
<evidence type="ECO:0000256" key="2">
    <source>
        <dbReference type="ARBA" id="ARBA00022723"/>
    </source>
</evidence>
<dbReference type="STRING" id="445710.ATSB10_01850"/>
<dbReference type="PROSITE" id="PS51007">
    <property type="entry name" value="CYTC"/>
    <property type="match status" value="2"/>
</dbReference>
<dbReference type="PANTHER" id="PTHR33751:SF11">
    <property type="entry name" value="BLL4483 PROTEIN"/>
    <property type="match status" value="1"/>
</dbReference>
<feature type="binding site" description="covalent" evidence="4">
    <location>
        <position position="150"/>
    </location>
    <ligand>
        <name>heme c</name>
        <dbReference type="ChEBI" id="CHEBI:61717"/>
        <label>2</label>
    </ligand>
</feature>
<dbReference type="RefSeq" id="WP_063670001.1">
    <property type="nucleotide sequence ID" value="NZ_CP014841.1"/>
</dbReference>
<proteinExistence type="predicted"/>
<dbReference type="InterPro" id="IPR050597">
    <property type="entry name" value="Cytochrome_c_Oxidase_Subunit"/>
</dbReference>
<dbReference type="Proteomes" id="UP000077255">
    <property type="component" value="Chromosome"/>
</dbReference>
<evidence type="ECO:0000256" key="4">
    <source>
        <dbReference type="PIRSR" id="PIRSR000005-1"/>
    </source>
</evidence>
<sequence length="224" mass="23279">MRIDRWRGHAIAAAALLMAATLPAAAQDAATIAAQGNGKGAAPCQTCHTPDGGGQASGGFPRLAGENAAYLQAQLDAFASGTRDNPVMKLQASALTEAERKALAIYFSRMPAVATPDAAGTTPFADPEHLGETLATRGRWSKQVPACVQCHGPGGVGVGADFPPLAGQSANYLAAQLKAFRSGSRHNDPMGLMRNISHSLSDRDIDAVAHWFAAQPFPPKESRP</sequence>
<evidence type="ECO:0000256" key="5">
    <source>
        <dbReference type="PIRSR" id="PIRSR000005-2"/>
    </source>
</evidence>
<dbReference type="GO" id="GO:0005506">
    <property type="term" value="F:iron ion binding"/>
    <property type="evidence" value="ECO:0007669"/>
    <property type="project" value="InterPro"/>
</dbReference>
<dbReference type="PATRIC" id="fig|445710.3.peg.183"/>
<name>A0A161IUT4_9GAMM</name>
<protein>
    <recommendedName>
        <fullName evidence="7">Cytochrome c domain-containing protein</fullName>
    </recommendedName>
</protein>
<keyword evidence="3 5" id="KW-0408">Iron</keyword>
<keyword evidence="2 5" id="KW-0479">Metal-binding</keyword>
<accession>A0A161IUT4</accession>
<dbReference type="GO" id="GO:0020037">
    <property type="term" value="F:heme binding"/>
    <property type="evidence" value="ECO:0007669"/>
    <property type="project" value="InterPro"/>
</dbReference>
<gene>
    <name evidence="8" type="ORF">ATSB10_01850</name>
</gene>
<feature type="binding site" description="covalent" evidence="4">
    <location>
        <position position="47"/>
    </location>
    <ligand>
        <name>heme c</name>
        <dbReference type="ChEBI" id="CHEBI:61717"/>
        <label>1</label>
    </ligand>
</feature>
<feature type="binding site" description="axial binding residue" evidence="5">
    <location>
        <position position="151"/>
    </location>
    <ligand>
        <name>heme c</name>
        <dbReference type="ChEBI" id="CHEBI:61717"/>
        <label>2</label>
    </ligand>
    <ligandPart>
        <name>Fe</name>
        <dbReference type="ChEBI" id="CHEBI:18248"/>
    </ligandPart>
</feature>
<feature type="chain" id="PRO_5007823321" description="Cytochrome c domain-containing protein" evidence="6">
    <location>
        <begin position="27"/>
        <end position="224"/>
    </location>
</feature>
<reference evidence="8 9" key="1">
    <citation type="submission" date="2016-02" db="EMBL/GenBank/DDBJ databases">
        <title>Complete genome sequencing and analysis of ATSB10, Dyella thiooxydans isolated from rhizosphere soil of sunflower (Helianthus annuus L.).</title>
        <authorList>
            <person name="Lee Y."/>
            <person name="Hwangbo K."/>
            <person name="Chung H."/>
            <person name="Yoo J."/>
            <person name="Kim K.Y."/>
            <person name="Sa T.M."/>
            <person name="Um Y."/>
            <person name="Madhaiyan M."/>
        </authorList>
    </citation>
    <scope>NUCLEOTIDE SEQUENCE [LARGE SCALE GENOMIC DNA]</scope>
    <source>
        <strain evidence="8 9">ATSB10</strain>
    </source>
</reference>
<dbReference type="InterPro" id="IPR024167">
    <property type="entry name" value="Cytochrome_c4-like"/>
</dbReference>
<organism evidence="8 9">
    <name type="scientific">Dyella thiooxydans</name>
    <dbReference type="NCBI Taxonomy" id="445710"/>
    <lineage>
        <taxon>Bacteria</taxon>
        <taxon>Pseudomonadati</taxon>
        <taxon>Pseudomonadota</taxon>
        <taxon>Gammaproteobacteria</taxon>
        <taxon>Lysobacterales</taxon>
        <taxon>Rhodanobacteraceae</taxon>
        <taxon>Dyella</taxon>
    </lineage>
</organism>
<feature type="binding site" description="axial binding residue" evidence="5">
    <location>
        <position position="193"/>
    </location>
    <ligand>
        <name>heme c</name>
        <dbReference type="ChEBI" id="CHEBI:61717"/>
        <label>2</label>
    </ligand>
    <ligandPart>
        <name>Fe</name>
        <dbReference type="ChEBI" id="CHEBI:18248"/>
    </ligandPart>
</feature>
<evidence type="ECO:0000256" key="1">
    <source>
        <dbReference type="ARBA" id="ARBA00022617"/>
    </source>
</evidence>
<keyword evidence="6" id="KW-0732">Signal</keyword>
<feature type="binding site" description="covalent" evidence="4">
    <location>
        <position position="147"/>
    </location>
    <ligand>
        <name>heme c</name>
        <dbReference type="ChEBI" id="CHEBI:61717"/>
        <label>2</label>
    </ligand>
</feature>